<dbReference type="EC" id="2.7.7.49" evidence="8"/>
<name>A0A6G9HXE7_KLEPN</name>
<dbReference type="NCBIfam" id="TIGR04416">
    <property type="entry name" value="group_II_RT_mat"/>
    <property type="match status" value="1"/>
</dbReference>
<feature type="region of interest" description="Disordered" evidence="5">
    <location>
        <begin position="135"/>
        <end position="171"/>
    </location>
</feature>
<dbReference type="GO" id="GO:0003677">
    <property type="term" value="F:DNA binding"/>
    <property type="evidence" value="ECO:0007669"/>
    <property type="project" value="UniProtKB-UniRule"/>
</dbReference>
<evidence type="ECO:0000256" key="4">
    <source>
        <dbReference type="PROSITE-ProRule" id="PRU01248"/>
    </source>
</evidence>
<dbReference type="InterPro" id="IPR010998">
    <property type="entry name" value="Integrase_recombinase_N"/>
</dbReference>
<dbReference type="Gene3D" id="3.30.70.270">
    <property type="match status" value="1"/>
</dbReference>
<dbReference type="GO" id="GO:0015074">
    <property type="term" value="P:DNA integration"/>
    <property type="evidence" value="ECO:0007669"/>
    <property type="project" value="UniProtKB-KW"/>
</dbReference>
<dbReference type="SUPFAM" id="SSF47823">
    <property type="entry name" value="lambda integrase-like, N-terminal domain"/>
    <property type="match status" value="1"/>
</dbReference>
<dbReference type="InterPro" id="IPR043502">
    <property type="entry name" value="DNA/RNA_pol_sf"/>
</dbReference>
<dbReference type="AlphaFoldDB" id="A0A6G9HXE7"/>
<dbReference type="InterPro" id="IPR044068">
    <property type="entry name" value="CB"/>
</dbReference>
<dbReference type="PROSITE" id="PS50878">
    <property type="entry name" value="RT_POL"/>
    <property type="match status" value="1"/>
</dbReference>
<dbReference type="PANTHER" id="PTHR34047">
    <property type="entry name" value="NUCLEAR INTRON MATURASE 1, MITOCHONDRIAL-RELATED"/>
    <property type="match status" value="1"/>
</dbReference>
<dbReference type="InterPro" id="IPR030931">
    <property type="entry name" value="Group_II_RT_mat"/>
</dbReference>
<proteinExistence type="inferred from homology"/>
<keyword evidence="8" id="KW-0808">Transferase</keyword>
<dbReference type="PROSITE" id="PS51900">
    <property type="entry name" value="CB"/>
    <property type="match status" value="1"/>
</dbReference>
<evidence type="ECO:0000259" key="7">
    <source>
        <dbReference type="PROSITE" id="PS51900"/>
    </source>
</evidence>
<dbReference type="SUPFAM" id="SSF56672">
    <property type="entry name" value="DNA/RNA polymerases"/>
    <property type="match status" value="1"/>
</dbReference>
<dbReference type="InterPro" id="IPR051083">
    <property type="entry name" value="GrpII_Intron_Splice-Mob/Def"/>
</dbReference>
<dbReference type="CDD" id="cd01651">
    <property type="entry name" value="RT_G2_intron"/>
    <property type="match status" value="1"/>
</dbReference>
<keyword evidence="1" id="KW-0229">DNA integration</keyword>
<accession>A0A6G9HXE7</accession>
<sequence>MTDKTKLVAISRTDDMSALDALKLLRFRRYNTARSQLRVTSVWSAWCARHGLTPFPVTAVDVERYINGLNGSVKMATISHFIACLSSVNSSLGFPDFRNVLIKALVQVWRARENEKKMMYGEEKSDSLIVAAKQANNPKGAESVERRSGAKGNAEQPHMRRTQSRESMSQRLSRVREAAKQRKKERFTALFHLLTVEALEAAFLSLSRKAAAGVDGIRWMDYAGNMKNNITDLHRRLHQGSYRAQPGRRHYIPKADGKQRPLGIASLEDKIVQYALVKILNAVYENDFMGFSYGFRPGRSQHDALDALATGLVRTNVNWVLDADISQFFDRVSHEWLIRFTEHRIGDRRVIRLIRKWLTAGTSEEGQWRATEEGTPQGAVISPLLANIYLHYVFDLWAHQWRRRYATGNVVMVRYADDIVIGFDKRYDARRFRIAMQRRLREFGLTVHPEKTRLMEFGRFAAENRAIRGKGKPETFNFLGFTHISGKDRNGRFMLIRKTRRDRMTATLKAIKDGLRRRWHYSIPEQGKWLRRVVQGYLNYHSVPGNFPTMQKFRTHVTNLWRRALRRRSQKDDTTWTKANKLAAAWLPRVRVLHPWPVERFTARHPRQEPGA</sequence>
<evidence type="ECO:0000256" key="5">
    <source>
        <dbReference type="SAM" id="MobiDB-lite"/>
    </source>
</evidence>
<feature type="domain" description="Reverse transcriptase" evidence="6">
    <location>
        <begin position="233"/>
        <end position="483"/>
    </location>
</feature>
<evidence type="ECO:0000256" key="1">
    <source>
        <dbReference type="ARBA" id="ARBA00022908"/>
    </source>
</evidence>
<organism evidence="8">
    <name type="scientific">Klebsiella pneumoniae</name>
    <dbReference type="NCBI Taxonomy" id="573"/>
    <lineage>
        <taxon>Bacteria</taxon>
        <taxon>Pseudomonadati</taxon>
        <taxon>Pseudomonadota</taxon>
        <taxon>Gammaproteobacteria</taxon>
        <taxon>Enterobacterales</taxon>
        <taxon>Enterobacteriaceae</taxon>
        <taxon>Klebsiella/Raoultella group</taxon>
        <taxon>Klebsiella</taxon>
        <taxon>Klebsiella pneumoniae complex</taxon>
    </lineage>
</organism>
<keyword evidence="8" id="KW-0548">Nucleotidyltransferase</keyword>
<feature type="domain" description="Core-binding (CB)" evidence="7">
    <location>
        <begin position="16"/>
        <end position="93"/>
    </location>
</feature>
<keyword evidence="2 4" id="KW-0238">DNA-binding</keyword>
<dbReference type="Pfam" id="PF00078">
    <property type="entry name" value="RVT_1"/>
    <property type="match status" value="1"/>
</dbReference>
<reference evidence="8" key="1">
    <citation type="submission" date="2018-12" db="EMBL/GenBank/DDBJ databases">
        <authorList>
            <person name="Liu L."/>
        </authorList>
    </citation>
    <scope>NUCLEOTIDE SEQUENCE</scope>
    <source>
        <strain evidence="8">K232</strain>
        <plasmid evidence="8">pK232_rmpA2</plasmid>
    </source>
</reference>
<evidence type="ECO:0000256" key="2">
    <source>
        <dbReference type="ARBA" id="ARBA00023125"/>
    </source>
</evidence>
<dbReference type="InterPro" id="IPR043128">
    <property type="entry name" value="Rev_trsase/Diguanyl_cyclase"/>
</dbReference>
<evidence type="ECO:0000256" key="3">
    <source>
        <dbReference type="ARBA" id="ARBA00034120"/>
    </source>
</evidence>
<evidence type="ECO:0000259" key="6">
    <source>
        <dbReference type="PROSITE" id="PS50878"/>
    </source>
</evidence>
<dbReference type="EMBL" id="MK347235">
    <property type="protein sequence ID" value="QIQ15733.1"/>
    <property type="molecule type" value="Genomic_DNA"/>
</dbReference>
<comment type="similarity">
    <text evidence="3">Belongs to the bacterial reverse transcriptase family.</text>
</comment>
<protein>
    <submittedName>
        <fullName evidence="8">Retron-type RNA-directed DNA polymerase</fullName>
        <ecNumber evidence="8">2.7.7.49</ecNumber>
    </submittedName>
</protein>
<dbReference type="PANTHER" id="PTHR34047:SF8">
    <property type="entry name" value="PROTEIN YKFC"/>
    <property type="match status" value="1"/>
</dbReference>
<keyword evidence="8" id="KW-0614">Plasmid</keyword>
<dbReference type="GO" id="GO:0003964">
    <property type="term" value="F:RNA-directed DNA polymerase activity"/>
    <property type="evidence" value="ECO:0007669"/>
    <property type="project" value="UniProtKB-KW"/>
</dbReference>
<keyword evidence="8" id="KW-0695">RNA-directed DNA polymerase</keyword>
<dbReference type="Gene3D" id="1.10.150.130">
    <property type="match status" value="1"/>
</dbReference>
<evidence type="ECO:0000313" key="8">
    <source>
        <dbReference type="EMBL" id="QIQ15733.1"/>
    </source>
</evidence>
<dbReference type="InterPro" id="IPR000477">
    <property type="entry name" value="RT_dom"/>
</dbReference>
<geneLocation type="plasmid" evidence="8">
    <name>pK232_rmpA2</name>
</geneLocation>